<dbReference type="HOGENOM" id="CLU_1973720_0_0_1"/>
<dbReference type="Proteomes" id="UP000032180">
    <property type="component" value="Chromosome 6"/>
</dbReference>
<evidence type="ECO:0000313" key="2">
    <source>
        <dbReference type="EnsemblPlants" id="LPERR06G20950.1"/>
    </source>
</evidence>
<dbReference type="Pfam" id="PF03080">
    <property type="entry name" value="Neprosin"/>
    <property type="match status" value="1"/>
</dbReference>
<evidence type="ECO:0000259" key="1">
    <source>
        <dbReference type="Pfam" id="PF03080"/>
    </source>
</evidence>
<keyword evidence="3" id="KW-1185">Reference proteome</keyword>
<accession>A0A0D9WTD9</accession>
<reference evidence="3" key="2">
    <citation type="submission" date="2013-12" db="EMBL/GenBank/DDBJ databases">
        <authorList>
            <person name="Yu Y."/>
            <person name="Lee S."/>
            <person name="de Baynast K."/>
            <person name="Wissotski M."/>
            <person name="Liu L."/>
            <person name="Talag J."/>
            <person name="Goicoechea J."/>
            <person name="Angelova A."/>
            <person name="Jetty R."/>
            <person name="Kudrna D."/>
            <person name="Golser W."/>
            <person name="Rivera L."/>
            <person name="Zhang J."/>
            <person name="Wing R."/>
        </authorList>
    </citation>
    <scope>NUCLEOTIDE SEQUENCE</scope>
</reference>
<reference evidence="2" key="3">
    <citation type="submission" date="2015-04" db="UniProtKB">
        <authorList>
            <consortium name="EnsemblPlants"/>
        </authorList>
    </citation>
    <scope>IDENTIFICATION</scope>
</reference>
<dbReference type="EnsemblPlants" id="LPERR06G20950.1">
    <property type="protein sequence ID" value="LPERR06G20950.1"/>
    <property type="gene ID" value="LPERR06G20950"/>
</dbReference>
<dbReference type="AlphaFoldDB" id="A0A0D9WTD9"/>
<dbReference type="Gramene" id="LPERR06G20950.1">
    <property type="protein sequence ID" value="LPERR06G20950.1"/>
    <property type="gene ID" value="LPERR06G20950"/>
</dbReference>
<name>A0A0D9WTD9_9ORYZ</name>
<proteinExistence type="predicted"/>
<organism evidence="2 3">
    <name type="scientific">Leersia perrieri</name>
    <dbReference type="NCBI Taxonomy" id="77586"/>
    <lineage>
        <taxon>Eukaryota</taxon>
        <taxon>Viridiplantae</taxon>
        <taxon>Streptophyta</taxon>
        <taxon>Embryophyta</taxon>
        <taxon>Tracheophyta</taxon>
        <taxon>Spermatophyta</taxon>
        <taxon>Magnoliopsida</taxon>
        <taxon>Liliopsida</taxon>
        <taxon>Poales</taxon>
        <taxon>Poaceae</taxon>
        <taxon>BOP clade</taxon>
        <taxon>Oryzoideae</taxon>
        <taxon>Oryzeae</taxon>
        <taxon>Oryzinae</taxon>
        <taxon>Leersia</taxon>
    </lineage>
</organism>
<sequence length="127" mass="13926">MDVYELSLSPGQLGSYGLVWLETYQDDSDQSVLDGIQRGWNDNTSGDWLLHYGFNRDPQLIGRIPKSFFTTLVGDKAADIWFAGMAEINVTLQPTPALAPMGSGYMASGNANMEASMSNIELIDERG</sequence>
<feature type="domain" description="Neprosin PEP catalytic" evidence="1">
    <location>
        <begin position="40"/>
        <end position="125"/>
    </location>
</feature>
<protein>
    <recommendedName>
        <fullName evidence="1">Neprosin PEP catalytic domain-containing protein</fullName>
    </recommendedName>
</protein>
<evidence type="ECO:0000313" key="3">
    <source>
        <dbReference type="Proteomes" id="UP000032180"/>
    </source>
</evidence>
<dbReference type="InterPro" id="IPR004314">
    <property type="entry name" value="Neprosin"/>
</dbReference>
<reference evidence="2 3" key="1">
    <citation type="submission" date="2012-08" db="EMBL/GenBank/DDBJ databases">
        <title>Oryza genome evolution.</title>
        <authorList>
            <person name="Wing R.A."/>
        </authorList>
    </citation>
    <scope>NUCLEOTIDE SEQUENCE</scope>
</reference>